<keyword evidence="2" id="KW-0812">Transmembrane</keyword>
<protein>
    <submittedName>
        <fullName evidence="3">Uncharacterized protein</fullName>
    </submittedName>
</protein>
<proteinExistence type="predicted"/>
<name>A0ABT2E4Q2_9ENTR</name>
<evidence type="ECO:0000313" key="3">
    <source>
        <dbReference type="EMBL" id="MCS2162844.1"/>
    </source>
</evidence>
<feature type="region of interest" description="Disordered" evidence="1">
    <location>
        <begin position="1"/>
        <end position="23"/>
    </location>
</feature>
<evidence type="ECO:0000256" key="1">
    <source>
        <dbReference type="SAM" id="MobiDB-lite"/>
    </source>
</evidence>
<organism evidence="3 4">
    <name type="scientific">Scandinavium hiltneri</name>
    <dbReference type="NCBI Taxonomy" id="2926519"/>
    <lineage>
        <taxon>Bacteria</taxon>
        <taxon>Pseudomonadati</taxon>
        <taxon>Pseudomonadota</taxon>
        <taxon>Gammaproteobacteria</taxon>
        <taxon>Enterobacterales</taxon>
        <taxon>Enterobacteriaceae</taxon>
        <taxon>Scandinavium</taxon>
    </lineage>
</organism>
<dbReference type="RefSeq" id="WP_258989376.1">
    <property type="nucleotide sequence ID" value="NZ_JALIGE010000075.1"/>
</dbReference>
<feature type="compositionally biased region" description="Polar residues" evidence="1">
    <location>
        <begin position="1"/>
        <end position="11"/>
    </location>
</feature>
<keyword evidence="2" id="KW-1133">Transmembrane helix</keyword>
<comment type="caution">
    <text evidence="3">The sequence shown here is derived from an EMBL/GenBank/DDBJ whole genome shotgun (WGS) entry which is preliminary data.</text>
</comment>
<feature type="transmembrane region" description="Helical" evidence="2">
    <location>
        <begin position="90"/>
        <end position="109"/>
    </location>
</feature>
<keyword evidence="4" id="KW-1185">Reference proteome</keyword>
<evidence type="ECO:0000313" key="4">
    <source>
        <dbReference type="Proteomes" id="UP001205357"/>
    </source>
</evidence>
<accession>A0ABT2E4Q2</accession>
<gene>
    <name evidence="3" type="ORF">MUU47_17300</name>
</gene>
<dbReference type="Proteomes" id="UP001205357">
    <property type="component" value="Unassembled WGS sequence"/>
</dbReference>
<keyword evidence="2" id="KW-0472">Membrane</keyword>
<sequence length="111" mass="12940">MSLKNNLQNNGSKEHESSDPFQNKLRNGGFGLTKTFWLYWFLPVLALEILDPIINEHHVSRILQYSILALSFFIIPCIKNTTGKKAWRIMAILFVIFYLILDAFALYLFPF</sequence>
<dbReference type="EMBL" id="JALIGE010000075">
    <property type="protein sequence ID" value="MCS2162844.1"/>
    <property type="molecule type" value="Genomic_DNA"/>
</dbReference>
<reference evidence="3 4" key="1">
    <citation type="submission" date="2022-04" db="EMBL/GenBank/DDBJ databases">
        <title>Proposal of a three novel species of Scandinavium, Scandinavium hiltneri, Scandinavium manionii, Scandinavium tedordense.</title>
        <authorList>
            <person name="Maddock D.W."/>
            <person name="Brady C.L."/>
            <person name="Denman S."/>
            <person name="Arnold D."/>
        </authorList>
    </citation>
    <scope>NUCLEOTIDE SEQUENCE [LARGE SCALE GENOMIC DNA]</scope>
    <source>
        <strain evidence="3 4">H11S7</strain>
    </source>
</reference>
<evidence type="ECO:0000256" key="2">
    <source>
        <dbReference type="SAM" id="Phobius"/>
    </source>
</evidence>